<comment type="cofactor">
    <cofactor evidence="1 11">
        <name>Zn(2+)</name>
        <dbReference type="ChEBI" id="CHEBI:29105"/>
    </cofactor>
</comment>
<dbReference type="GO" id="GO:0006508">
    <property type="term" value="P:proteolysis"/>
    <property type="evidence" value="ECO:0007669"/>
    <property type="project" value="UniProtKB-KW"/>
</dbReference>
<evidence type="ECO:0000256" key="6">
    <source>
        <dbReference type="ARBA" id="ARBA00022801"/>
    </source>
</evidence>
<keyword evidence="14" id="KW-1185">Reference proteome</keyword>
<keyword evidence="7 11" id="KW-0862">Zinc</keyword>
<keyword evidence="6 11" id="KW-0378">Hydrolase</keyword>
<keyword evidence="4 13" id="KW-0645">Protease</keyword>
<gene>
    <name evidence="13" type="primary">rseP</name>
    <name evidence="13" type="ORF">G3A44_05665</name>
</gene>
<name>A0A7C9TIV2_9BURK</name>
<proteinExistence type="inferred from homology"/>
<evidence type="ECO:0000313" key="13">
    <source>
        <dbReference type="EMBL" id="NDY90684.1"/>
    </source>
</evidence>
<dbReference type="GO" id="GO:0016020">
    <property type="term" value="C:membrane"/>
    <property type="evidence" value="ECO:0007669"/>
    <property type="project" value="UniProtKB-SubCell"/>
</dbReference>
<keyword evidence="11" id="KW-0479">Metal-binding</keyword>
<protein>
    <recommendedName>
        <fullName evidence="11">Zinc metalloprotease</fullName>
        <ecNumber evidence="11">3.4.24.-</ecNumber>
    </recommendedName>
</protein>
<dbReference type="SMART" id="SM00228">
    <property type="entry name" value="PDZ"/>
    <property type="match status" value="1"/>
</dbReference>
<evidence type="ECO:0000313" key="14">
    <source>
        <dbReference type="Proteomes" id="UP000484255"/>
    </source>
</evidence>
<dbReference type="RefSeq" id="WP_163456547.1">
    <property type="nucleotide sequence ID" value="NZ_JAAGOH010000005.1"/>
</dbReference>
<keyword evidence="5 11" id="KW-0812">Transmembrane</keyword>
<evidence type="ECO:0000256" key="4">
    <source>
        <dbReference type="ARBA" id="ARBA00022670"/>
    </source>
</evidence>
<comment type="caution">
    <text evidence="13">The sequence shown here is derived from an EMBL/GenBank/DDBJ whole genome shotgun (WGS) entry which is preliminary data.</text>
</comment>
<evidence type="ECO:0000256" key="11">
    <source>
        <dbReference type="RuleBase" id="RU362031"/>
    </source>
</evidence>
<feature type="transmembrane region" description="Helical" evidence="11">
    <location>
        <begin position="369"/>
        <end position="393"/>
    </location>
</feature>
<dbReference type="Pfam" id="PF02163">
    <property type="entry name" value="Peptidase_M50"/>
    <property type="match status" value="1"/>
</dbReference>
<dbReference type="CDD" id="cd23081">
    <property type="entry name" value="cpPDZ_EcRseP-like"/>
    <property type="match status" value="1"/>
</dbReference>
<dbReference type="PANTHER" id="PTHR42837:SF2">
    <property type="entry name" value="MEMBRANE METALLOPROTEASE ARASP2, CHLOROPLASTIC-RELATED"/>
    <property type="match status" value="1"/>
</dbReference>
<evidence type="ECO:0000256" key="3">
    <source>
        <dbReference type="ARBA" id="ARBA00007931"/>
    </source>
</evidence>
<evidence type="ECO:0000259" key="12">
    <source>
        <dbReference type="SMART" id="SM00228"/>
    </source>
</evidence>
<evidence type="ECO:0000256" key="7">
    <source>
        <dbReference type="ARBA" id="ARBA00022833"/>
    </source>
</evidence>
<keyword evidence="9 11" id="KW-0482">Metalloprotease</keyword>
<dbReference type="Pfam" id="PF17820">
    <property type="entry name" value="PDZ_6"/>
    <property type="match status" value="1"/>
</dbReference>
<comment type="subcellular location">
    <subcellularLocation>
        <location evidence="2">Membrane</location>
        <topology evidence="2">Multi-pass membrane protein</topology>
    </subcellularLocation>
</comment>
<feature type="domain" description="PDZ" evidence="12">
    <location>
        <begin position="213"/>
        <end position="280"/>
    </location>
</feature>
<dbReference type="SUPFAM" id="SSF50156">
    <property type="entry name" value="PDZ domain-like"/>
    <property type="match status" value="1"/>
</dbReference>
<dbReference type="EMBL" id="JAAGOH010000005">
    <property type="protein sequence ID" value="NDY90684.1"/>
    <property type="molecule type" value="Genomic_DNA"/>
</dbReference>
<dbReference type="InterPro" id="IPR001478">
    <property type="entry name" value="PDZ"/>
</dbReference>
<comment type="similarity">
    <text evidence="3 11">Belongs to the peptidase M50B family.</text>
</comment>
<dbReference type="Proteomes" id="UP000484255">
    <property type="component" value="Unassembled WGS sequence"/>
</dbReference>
<evidence type="ECO:0000256" key="9">
    <source>
        <dbReference type="ARBA" id="ARBA00023049"/>
    </source>
</evidence>
<reference evidence="13 14" key="1">
    <citation type="submission" date="2020-02" db="EMBL/GenBank/DDBJ databases">
        <title>Ideonella bacterium strain TBM-1.</title>
        <authorList>
            <person name="Chen W.-M."/>
        </authorList>
    </citation>
    <scope>NUCLEOTIDE SEQUENCE [LARGE SCALE GENOMIC DNA]</scope>
    <source>
        <strain evidence="13 14">TBM-1</strain>
    </source>
</reference>
<keyword evidence="8 11" id="KW-1133">Transmembrane helix</keyword>
<dbReference type="EC" id="3.4.24.-" evidence="11"/>
<feature type="transmembrane region" description="Helical" evidence="11">
    <location>
        <begin position="429"/>
        <end position="449"/>
    </location>
</feature>
<dbReference type="AlphaFoldDB" id="A0A7C9TIV2"/>
<dbReference type="InterPro" id="IPR004387">
    <property type="entry name" value="Pept_M50_Zn"/>
</dbReference>
<evidence type="ECO:0000256" key="10">
    <source>
        <dbReference type="ARBA" id="ARBA00023136"/>
    </source>
</evidence>
<dbReference type="PANTHER" id="PTHR42837">
    <property type="entry name" value="REGULATOR OF SIGMA-E PROTEASE RSEP"/>
    <property type="match status" value="1"/>
</dbReference>
<dbReference type="InterPro" id="IPR041489">
    <property type="entry name" value="PDZ_6"/>
</dbReference>
<sequence length="451" mass="47518">MQTLLAFLLTLGLLIVVHEWGHYAAARRLGVAVLRFSVGFGPVLWRRSLASGTEFVVCALPLGGYVRMADSREGPLAPAVAGRPHDRLGPGQRAQIAAAGPAANLMLAVVLYAASAWWGVEELAPVVGHPPAASVAAEAGLASGDRVLALAAQGQDWVEVPSMGALRRELLSAWQDSPEIGLRVRPAGASGERVLRLMMPGAQPPAADTVDWARLGLASVRADAVMGAVREDGPAQRAGLRPADRVLAVDEVPVVDASDLRTRIQSAPGRLQRWTVERGGQTLLVEVTPRSHRQDGGGHIGRIDAVVGAMPERLLVQAGPLEGVLQGLSRTWDMAALSVSTFGRMLVGEASLRQLSGPLTIAEHAGQSAGMGVGFFLSFLAVVSVSLGVLNLLPLPMLDGGHLIYYAVEGLTGRPIPERWLARLQRGGAVVLLLMMSIALSNDLVRLLGLE</sequence>
<evidence type="ECO:0000256" key="2">
    <source>
        <dbReference type="ARBA" id="ARBA00004141"/>
    </source>
</evidence>
<dbReference type="GO" id="GO:0004222">
    <property type="term" value="F:metalloendopeptidase activity"/>
    <property type="evidence" value="ECO:0007669"/>
    <property type="project" value="InterPro"/>
</dbReference>
<organism evidence="13 14">
    <name type="scientific">Ideonella livida</name>
    <dbReference type="NCBI Taxonomy" id="2707176"/>
    <lineage>
        <taxon>Bacteria</taxon>
        <taxon>Pseudomonadati</taxon>
        <taxon>Pseudomonadota</taxon>
        <taxon>Betaproteobacteria</taxon>
        <taxon>Burkholderiales</taxon>
        <taxon>Sphaerotilaceae</taxon>
        <taxon>Ideonella</taxon>
    </lineage>
</organism>
<dbReference type="NCBIfam" id="TIGR00054">
    <property type="entry name" value="RIP metalloprotease RseP"/>
    <property type="match status" value="1"/>
</dbReference>
<dbReference type="InterPro" id="IPR036034">
    <property type="entry name" value="PDZ_sf"/>
</dbReference>
<evidence type="ECO:0000256" key="8">
    <source>
        <dbReference type="ARBA" id="ARBA00022989"/>
    </source>
</evidence>
<dbReference type="Gene3D" id="2.30.42.10">
    <property type="match status" value="2"/>
</dbReference>
<dbReference type="InterPro" id="IPR008915">
    <property type="entry name" value="Peptidase_M50"/>
</dbReference>
<accession>A0A7C9TIV2</accession>
<evidence type="ECO:0000256" key="1">
    <source>
        <dbReference type="ARBA" id="ARBA00001947"/>
    </source>
</evidence>
<evidence type="ECO:0000256" key="5">
    <source>
        <dbReference type="ARBA" id="ARBA00022692"/>
    </source>
</evidence>
<keyword evidence="10 11" id="KW-0472">Membrane</keyword>
<dbReference type="GO" id="GO:0046872">
    <property type="term" value="F:metal ion binding"/>
    <property type="evidence" value="ECO:0007669"/>
    <property type="project" value="UniProtKB-KW"/>
</dbReference>